<sequence>MLQTKLRDLELEKTTYMLRRYKYNFFTQGNRAGALLAAQRKACNNHSKIAYVHTTYKQKLTNPQDIVNAFASYYSTLYNLKEDPGTTSTPASDIQDFLSPQVVS</sequence>
<evidence type="ECO:0000256" key="1">
    <source>
        <dbReference type="SAM" id="MobiDB-lite"/>
    </source>
</evidence>
<protein>
    <submittedName>
        <fullName evidence="2">Uncharacterized protein</fullName>
    </submittedName>
</protein>
<proteinExistence type="predicted"/>
<evidence type="ECO:0000313" key="2">
    <source>
        <dbReference type="EMBL" id="CAH2220911.1"/>
    </source>
</evidence>
<reference evidence="2" key="1">
    <citation type="submission" date="2022-03" db="EMBL/GenBank/DDBJ databases">
        <authorList>
            <person name="Alioto T."/>
            <person name="Alioto T."/>
            <person name="Gomez Garrido J."/>
        </authorList>
    </citation>
    <scope>NUCLEOTIDE SEQUENCE</scope>
</reference>
<feature type="region of interest" description="Disordered" evidence="1">
    <location>
        <begin position="84"/>
        <end position="104"/>
    </location>
</feature>
<gene>
    <name evidence="2" type="ORF">PECUL_23A044166</name>
</gene>
<dbReference type="Proteomes" id="UP001295444">
    <property type="component" value="Chromosome 01"/>
</dbReference>
<name>A0AAD1VN32_PELCU</name>
<organism evidence="2 3">
    <name type="scientific">Pelobates cultripes</name>
    <name type="common">Western spadefoot toad</name>
    <dbReference type="NCBI Taxonomy" id="61616"/>
    <lineage>
        <taxon>Eukaryota</taxon>
        <taxon>Metazoa</taxon>
        <taxon>Chordata</taxon>
        <taxon>Craniata</taxon>
        <taxon>Vertebrata</taxon>
        <taxon>Euteleostomi</taxon>
        <taxon>Amphibia</taxon>
        <taxon>Batrachia</taxon>
        <taxon>Anura</taxon>
        <taxon>Pelobatoidea</taxon>
        <taxon>Pelobatidae</taxon>
        <taxon>Pelobates</taxon>
    </lineage>
</organism>
<evidence type="ECO:0000313" key="3">
    <source>
        <dbReference type="Proteomes" id="UP001295444"/>
    </source>
</evidence>
<dbReference type="AlphaFoldDB" id="A0AAD1VN32"/>
<keyword evidence="3" id="KW-1185">Reference proteome</keyword>
<accession>A0AAD1VN32</accession>
<dbReference type="EMBL" id="OW240912">
    <property type="protein sequence ID" value="CAH2220911.1"/>
    <property type="molecule type" value="Genomic_DNA"/>
</dbReference>